<feature type="transmembrane region" description="Helical" evidence="1">
    <location>
        <begin position="86"/>
        <end position="107"/>
    </location>
</feature>
<evidence type="ECO:0000256" key="1">
    <source>
        <dbReference type="SAM" id="Phobius"/>
    </source>
</evidence>
<evidence type="ECO:0000313" key="2">
    <source>
        <dbReference type="EMBL" id="JAT03946.1"/>
    </source>
</evidence>
<dbReference type="AlphaFoldDB" id="A0A1B6JXM2"/>
<keyword evidence="1" id="KW-0472">Membrane</keyword>
<proteinExistence type="predicted"/>
<gene>
    <name evidence="2" type="ORF">g.36160</name>
</gene>
<organism evidence="2">
    <name type="scientific">Homalodisca liturata</name>
    <dbReference type="NCBI Taxonomy" id="320908"/>
    <lineage>
        <taxon>Eukaryota</taxon>
        <taxon>Metazoa</taxon>
        <taxon>Ecdysozoa</taxon>
        <taxon>Arthropoda</taxon>
        <taxon>Hexapoda</taxon>
        <taxon>Insecta</taxon>
        <taxon>Pterygota</taxon>
        <taxon>Neoptera</taxon>
        <taxon>Paraneoptera</taxon>
        <taxon>Hemiptera</taxon>
        <taxon>Auchenorrhyncha</taxon>
        <taxon>Membracoidea</taxon>
        <taxon>Cicadellidae</taxon>
        <taxon>Cicadellinae</taxon>
        <taxon>Proconiini</taxon>
        <taxon>Homalodisca</taxon>
    </lineage>
</organism>
<name>A0A1B6JXM2_9HEMI</name>
<keyword evidence="1" id="KW-0812">Transmembrane</keyword>
<reference evidence="2" key="1">
    <citation type="submission" date="2015-11" db="EMBL/GenBank/DDBJ databases">
        <title>De novo transcriptome assembly of four potential Pierce s Disease insect vectors from Arizona vineyards.</title>
        <authorList>
            <person name="Tassone E.E."/>
        </authorList>
    </citation>
    <scope>NUCLEOTIDE SEQUENCE</scope>
</reference>
<feature type="transmembrane region" description="Helical" evidence="1">
    <location>
        <begin position="6"/>
        <end position="24"/>
    </location>
</feature>
<accession>A0A1B6JXM2</accession>
<sequence>MKIGLVYGVLLYVCLAEVFTTAQIQGDDGWNMMMDNVMDNDIVMPIEDGQSSGNNNGDVFSDILSRSVIGRKKKRRKRRKYRNRSYGVRHTGESAVKIILFVLWYLYYS</sequence>
<dbReference type="EMBL" id="GECU01003761">
    <property type="protein sequence ID" value="JAT03946.1"/>
    <property type="molecule type" value="Transcribed_RNA"/>
</dbReference>
<protein>
    <submittedName>
        <fullName evidence="2">Uncharacterized protein</fullName>
    </submittedName>
</protein>
<keyword evidence="1" id="KW-1133">Transmembrane helix</keyword>